<evidence type="ECO:0000313" key="1">
    <source>
        <dbReference type="EMBL" id="JAH77263.1"/>
    </source>
</evidence>
<name>A0A0E9VJ86_ANGAN</name>
<dbReference type="AlphaFoldDB" id="A0A0E9VJ86"/>
<accession>A0A0E9VJ86</accession>
<reference evidence="1" key="2">
    <citation type="journal article" date="2015" name="Fish Shellfish Immunol.">
        <title>Early steps in the European eel (Anguilla anguilla)-Vibrio vulnificus interaction in the gills: Role of the RtxA13 toxin.</title>
        <authorList>
            <person name="Callol A."/>
            <person name="Pajuelo D."/>
            <person name="Ebbesson L."/>
            <person name="Teles M."/>
            <person name="MacKenzie S."/>
            <person name="Amaro C."/>
        </authorList>
    </citation>
    <scope>NUCLEOTIDE SEQUENCE</scope>
</reference>
<sequence length="29" mass="3198">MMFQRVDFGKPNGPCLCSSSNFLASKGFQ</sequence>
<reference evidence="1" key="1">
    <citation type="submission" date="2014-11" db="EMBL/GenBank/DDBJ databases">
        <authorList>
            <person name="Amaro Gonzalez C."/>
        </authorList>
    </citation>
    <scope>NUCLEOTIDE SEQUENCE</scope>
</reference>
<proteinExistence type="predicted"/>
<protein>
    <submittedName>
        <fullName evidence="1">Uncharacterized protein</fullName>
    </submittedName>
</protein>
<dbReference type="EMBL" id="GBXM01031314">
    <property type="protein sequence ID" value="JAH77263.1"/>
    <property type="molecule type" value="Transcribed_RNA"/>
</dbReference>
<organism evidence="1">
    <name type="scientific">Anguilla anguilla</name>
    <name type="common">European freshwater eel</name>
    <name type="synonym">Muraena anguilla</name>
    <dbReference type="NCBI Taxonomy" id="7936"/>
    <lineage>
        <taxon>Eukaryota</taxon>
        <taxon>Metazoa</taxon>
        <taxon>Chordata</taxon>
        <taxon>Craniata</taxon>
        <taxon>Vertebrata</taxon>
        <taxon>Euteleostomi</taxon>
        <taxon>Actinopterygii</taxon>
        <taxon>Neopterygii</taxon>
        <taxon>Teleostei</taxon>
        <taxon>Anguilliformes</taxon>
        <taxon>Anguillidae</taxon>
        <taxon>Anguilla</taxon>
    </lineage>
</organism>